<keyword evidence="1" id="KW-0472">Membrane</keyword>
<evidence type="ECO:0000313" key="2">
    <source>
        <dbReference type="EMBL" id="SEL17582.1"/>
    </source>
</evidence>
<feature type="transmembrane region" description="Helical" evidence="1">
    <location>
        <begin position="79"/>
        <end position="97"/>
    </location>
</feature>
<proteinExistence type="predicted"/>
<name>A0A1H7N1Y4_RUMAL</name>
<keyword evidence="1" id="KW-1133">Transmembrane helix</keyword>
<sequence length="279" mass="31013">MNGGNDEFTSPVFSRETLMRAIVNPYGKRVIVNGVPAERLGLEESKTSKAESIKGAIFVISFIGAIIAMAVFAQTEPMLCVATLGAVILVIGLANLFQNGVSLEEIMNLVFPLIGAVLVAIPAVNVYHKSHPDSFYFSKSEIIDVVCIGFMMIGAGLLFIPPVVRSQKMKTCTQVISAMCIYRNTHQATSKRANGRTRRYDLYAPWWQYEVNGMIYVTRENTFTDEDVPQIGDIREIRFSPEDPSEIYRPLLVKKFVPAFIGAMFVVIPALAMVVLHRR</sequence>
<reference evidence="2 3" key="1">
    <citation type="submission" date="2016-10" db="EMBL/GenBank/DDBJ databases">
        <authorList>
            <person name="de Groot N.N."/>
        </authorList>
    </citation>
    <scope>NUCLEOTIDE SEQUENCE [LARGE SCALE GENOMIC DNA]</scope>
    <source>
        <strain evidence="2 3">KH2T6</strain>
    </source>
</reference>
<feature type="transmembrane region" description="Helical" evidence="1">
    <location>
        <begin position="55"/>
        <end position="73"/>
    </location>
</feature>
<organism evidence="2 3">
    <name type="scientific">Ruminococcus albus</name>
    <dbReference type="NCBI Taxonomy" id="1264"/>
    <lineage>
        <taxon>Bacteria</taxon>
        <taxon>Bacillati</taxon>
        <taxon>Bacillota</taxon>
        <taxon>Clostridia</taxon>
        <taxon>Eubacteriales</taxon>
        <taxon>Oscillospiraceae</taxon>
        <taxon>Ruminococcus</taxon>
    </lineage>
</organism>
<evidence type="ECO:0008006" key="4">
    <source>
        <dbReference type="Google" id="ProtNLM"/>
    </source>
</evidence>
<gene>
    <name evidence="2" type="ORF">SAMN05216469_11380</name>
</gene>
<dbReference type="RefSeq" id="WP_074834654.1">
    <property type="nucleotide sequence ID" value="NZ_FOAT01000013.1"/>
</dbReference>
<protein>
    <recommendedName>
        <fullName evidence="4">DUF3592 domain-containing protein</fullName>
    </recommendedName>
</protein>
<evidence type="ECO:0000256" key="1">
    <source>
        <dbReference type="SAM" id="Phobius"/>
    </source>
</evidence>
<accession>A0A1H7N1Y4</accession>
<feature type="transmembrane region" description="Helical" evidence="1">
    <location>
        <begin position="256"/>
        <end position="276"/>
    </location>
</feature>
<dbReference type="OrthoDB" id="1820109at2"/>
<feature type="transmembrane region" description="Helical" evidence="1">
    <location>
        <begin position="142"/>
        <end position="160"/>
    </location>
</feature>
<dbReference type="Proteomes" id="UP000186015">
    <property type="component" value="Unassembled WGS sequence"/>
</dbReference>
<keyword evidence="1" id="KW-0812">Transmembrane</keyword>
<dbReference type="EMBL" id="FOAT01000013">
    <property type="protein sequence ID" value="SEL17582.1"/>
    <property type="molecule type" value="Genomic_DNA"/>
</dbReference>
<evidence type="ECO:0000313" key="3">
    <source>
        <dbReference type="Proteomes" id="UP000186015"/>
    </source>
</evidence>
<feature type="transmembrane region" description="Helical" evidence="1">
    <location>
        <begin position="109"/>
        <end position="127"/>
    </location>
</feature>
<dbReference type="AlphaFoldDB" id="A0A1H7N1Y4"/>